<dbReference type="GO" id="GO:0003755">
    <property type="term" value="F:peptidyl-prolyl cis-trans isomerase activity"/>
    <property type="evidence" value="ECO:0000318"/>
    <property type="project" value="GO_Central"/>
</dbReference>
<feature type="region of interest" description="Disordered" evidence="6">
    <location>
        <begin position="251"/>
        <end position="272"/>
    </location>
</feature>
<protein>
    <recommendedName>
        <fullName evidence="2 5">peptidylprolyl isomerase</fullName>
        <ecNumber evidence="2 5">5.2.1.8</ecNumber>
    </recommendedName>
</protein>
<dbReference type="PROSITE" id="PS50059">
    <property type="entry name" value="FKBP_PPIASE"/>
    <property type="match status" value="1"/>
</dbReference>
<dbReference type="EMBL" id="DS999417">
    <property type="protein sequence ID" value="EED86976.1"/>
    <property type="molecule type" value="Genomic_DNA"/>
</dbReference>
<dbReference type="GeneID" id="7442497"/>
<keyword evidence="7" id="KW-0732">Signal</keyword>
<dbReference type="eggNOG" id="ENOG502S3PQ">
    <property type="taxonomic scope" value="Eukaryota"/>
</dbReference>
<feature type="compositionally biased region" description="Gly residues" evidence="6">
    <location>
        <begin position="261"/>
        <end position="270"/>
    </location>
</feature>
<evidence type="ECO:0000313" key="9">
    <source>
        <dbReference type="EMBL" id="EED86976.1"/>
    </source>
</evidence>
<dbReference type="STRING" id="35128.B8LCF6"/>
<evidence type="ECO:0000256" key="5">
    <source>
        <dbReference type="PROSITE-ProRule" id="PRU00277"/>
    </source>
</evidence>
<dbReference type="AlphaFoldDB" id="B8LCF6"/>
<dbReference type="RefSeq" id="XP_002296775.1">
    <property type="nucleotide sequence ID" value="XM_002296739.1"/>
</dbReference>
<dbReference type="PANTHER" id="PTHR43811:SF19">
    <property type="entry name" value="39 KDA FK506-BINDING NUCLEAR PROTEIN"/>
    <property type="match status" value="1"/>
</dbReference>
<reference evidence="9 10" key="1">
    <citation type="journal article" date="2004" name="Science">
        <title>The genome of the diatom Thalassiosira pseudonana: ecology, evolution, and metabolism.</title>
        <authorList>
            <person name="Armbrust E.V."/>
            <person name="Berges J.A."/>
            <person name="Bowler C."/>
            <person name="Green B.R."/>
            <person name="Martinez D."/>
            <person name="Putnam N.H."/>
            <person name="Zhou S."/>
            <person name="Allen A.E."/>
            <person name="Apt K.E."/>
            <person name="Bechner M."/>
            <person name="Brzezinski M.A."/>
            <person name="Chaal B.K."/>
            <person name="Chiovitti A."/>
            <person name="Davis A.K."/>
            <person name="Demarest M.S."/>
            <person name="Detter J.C."/>
            <person name="Glavina T."/>
            <person name="Goodstein D."/>
            <person name="Hadi M.Z."/>
            <person name="Hellsten U."/>
            <person name="Hildebrand M."/>
            <person name="Jenkins B.D."/>
            <person name="Jurka J."/>
            <person name="Kapitonov V.V."/>
            <person name="Kroger N."/>
            <person name="Lau W.W."/>
            <person name="Lane T.W."/>
            <person name="Larimer F.W."/>
            <person name="Lippmeier J.C."/>
            <person name="Lucas S."/>
            <person name="Medina M."/>
            <person name="Montsant A."/>
            <person name="Obornik M."/>
            <person name="Parker M.S."/>
            <person name="Palenik B."/>
            <person name="Pazour G.J."/>
            <person name="Richardson P.M."/>
            <person name="Rynearson T.A."/>
            <person name="Saito M.A."/>
            <person name="Schwartz D.C."/>
            <person name="Thamatrakoln K."/>
            <person name="Valentin K."/>
            <person name="Vardi A."/>
            <person name="Wilkerson F.P."/>
            <person name="Rokhsar D.S."/>
        </authorList>
    </citation>
    <scope>NUCLEOTIDE SEQUENCE [LARGE SCALE GENOMIC DNA]</scope>
    <source>
        <strain evidence="9 10">CCMP1335</strain>
    </source>
</reference>
<dbReference type="Gene3D" id="3.10.50.40">
    <property type="match status" value="1"/>
</dbReference>
<comment type="catalytic activity">
    <reaction evidence="1 5">
        <text>[protein]-peptidylproline (omega=180) = [protein]-peptidylproline (omega=0)</text>
        <dbReference type="Rhea" id="RHEA:16237"/>
        <dbReference type="Rhea" id="RHEA-COMP:10747"/>
        <dbReference type="Rhea" id="RHEA-COMP:10748"/>
        <dbReference type="ChEBI" id="CHEBI:83833"/>
        <dbReference type="ChEBI" id="CHEBI:83834"/>
        <dbReference type="EC" id="5.2.1.8"/>
    </reaction>
</comment>
<gene>
    <name evidence="9" type="ORF">THAPSDRAFT_25115</name>
</gene>
<organism evidence="9 10">
    <name type="scientific">Thalassiosira pseudonana</name>
    <name type="common">Marine diatom</name>
    <name type="synonym">Cyclotella nana</name>
    <dbReference type="NCBI Taxonomy" id="35128"/>
    <lineage>
        <taxon>Eukaryota</taxon>
        <taxon>Sar</taxon>
        <taxon>Stramenopiles</taxon>
        <taxon>Ochrophyta</taxon>
        <taxon>Bacillariophyta</taxon>
        <taxon>Coscinodiscophyceae</taxon>
        <taxon>Thalassiosirophycidae</taxon>
        <taxon>Thalassiosirales</taxon>
        <taxon>Thalassiosiraceae</taxon>
        <taxon>Thalassiosira</taxon>
    </lineage>
</organism>
<dbReference type="InterPro" id="IPR001179">
    <property type="entry name" value="PPIase_FKBP_dom"/>
</dbReference>
<feature type="chain" id="PRO_5002876858" description="peptidylprolyl isomerase" evidence="7">
    <location>
        <begin position="25"/>
        <end position="326"/>
    </location>
</feature>
<evidence type="ECO:0000256" key="3">
    <source>
        <dbReference type="ARBA" id="ARBA00023110"/>
    </source>
</evidence>
<dbReference type="HOGENOM" id="CLU_073995_0_0_1"/>
<dbReference type="Proteomes" id="UP000001449">
    <property type="component" value="Chromosome 16"/>
</dbReference>
<dbReference type="PaxDb" id="35128-Thaps25115"/>
<keyword evidence="3 5" id="KW-0697">Rotamase</keyword>
<dbReference type="KEGG" id="tps:THAPSDRAFT_25115"/>
<keyword evidence="10" id="KW-1185">Reference proteome</keyword>
<evidence type="ECO:0000259" key="8">
    <source>
        <dbReference type="PROSITE" id="PS50059"/>
    </source>
</evidence>
<evidence type="ECO:0000256" key="1">
    <source>
        <dbReference type="ARBA" id="ARBA00000971"/>
    </source>
</evidence>
<dbReference type="InterPro" id="IPR046357">
    <property type="entry name" value="PPIase_dom_sf"/>
</dbReference>
<evidence type="ECO:0000313" key="10">
    <source>
        <dbReference type="Proteomes" id="UP000001449"/>
    </source>
</evidence>
<dbReference type="InParanoid" id="B8LCF6"/>
<evidence type="ECO:0000256" key="6">
    <source>
        <dbReference type="SAM" id="MobiDB-lite"/>
    </source>
</evidence>
<feature type="signal peptide" evidence="7">
    <location>
        <begin position="1"/>
        <end position="24"/>
    </location>
</feature>
<evidence type="ECO:0000256" key="4">
    <source>
        <dbReference type="ARBA" id="ARBA00023235"/>
    </source>
</evidence>
<reference evidence="9 10" key="2">
    <citation type="journal article" date="2008" name="Nature">
        <title>The Phaeodactylum genome reveals the evolutionary history of diatom genomes.</title>
        <authorList>
            <person name="Bowler C."/>
            <person name="Allen A.E."/>
            <person name="Badger J.H."/>
            <person name="Grimwood J."/>
            <person name="Jabbari K."/>
            <person name="Kuo A."/>
            <person name="Maheswari U."/>
            <person name="Martens C."/>
            <person name="Maumus F."/>
            <person name="Otillar R.P."/>
            <person name="Rayko E."/>
            <person name="Salamov A."/>
            <person name="Vandepoele K."/>
            <person name="Beszteri B."/>
            <person name="Gruber A."/>
            <person name="Heijde M."/>
            <person name="Katinka M."/>
            <person name="Mock T."/>
            <person name="Valentin K."/>
            <person name="Verret F."/>
            <person name="Berges J.A."/>
            <person name="Brownlee C."/>
            <person name="Cadoret J.P."/>
            <person name="Chiovitti A."/>
            <person name="Choi C.J."/>
            <person name="Coesel S."/>
            <person name="De Martino A."/>
            <person name="Detter J.C."/>
            <person name="Durkin C."/>
            <person name="Falciatore A."/>
            <person name="Fournet J."/>
            <person name="Haruta M."/>
            <person name="Huysman M.J."/>
            <person name="Jenkins B.D."/>
            <person name="Jiroutova K."/>
            <person name="Jorgensen R.E."/>
            <person name="Joubert Y."/>
            <person name="Kaplan A."/>
            <person name="Kroger N."/>
            <person name="Kroth P.G."/>
            <person name="La Roche J."/>
            <person name="Lindquist E."/>
            <person name="Lommer M."/>
            <person name="Martin-Jezequel V."/>
            <person name="Lopez P.J."/>
            <person name="Lucas S."/>
            <person name="Mangogna M."/>
            <person name="McGinnis K."/>
            <person name="Medlin L.K."/>
            <person name="Montsant A."/>
            <person name="Oudot-Le Secq M.P."/>
            <person name="Napoli C."/>
            <person name="Obornik M."/>
            <person name="Parker M.S."/>
            <person name="Petit J.L."/>
            <person name="Porcel B.M."/>
            <person name="Poulsen N."/>
            <person name="Robison M."/>
            <person name="Rychlewski L."/>
            <person name="Rynearson T.A."/>
            <person name="Schmutz J."/>
            <person name="Shapiro H."/>
            <person name="Siaut M."/>
            <person name="Stanley M."/>
            <person name="Sussman M.R."/>
            <person name="Taylor A.R."/>
            <person name="Vardi A."/>
            <person name="von Dassow P."/>
            <person name="Vyverman W."/>
            <person name="Willis A."/>
            <person name="Wyrwicz L.S."/>
            <person name="Rokhsar D.S."/>
            <person name="Weissenbach J."/>
            <person name="Armbrust E.V."/>
            <person name="Green B.R."/>
            <person name="Van de Peer Y."/>
            <person name="Grigoriev I.V."/>
        </authorList>
    </citation>
    <scope>NUCLEOTIDE SEQUENCE [LARGE SCALE GENOMIC DNA]</scope>
    <source>
        <strain evidence="9 10">CCMP1335</strain>
    </source>
</reference>
<dbReference type="Pfam" id="PF00254">
    <property type="entry name" value="FKBP_C"/>
    <property type="match status" value="1"/>
</dbReference>
<feature type="domain" description="PPIase FKBP-type" evidence="8">
    <location>
        <begin position="170"/>
        <end position="252"/>
    </location>
</feature>
<dbReference type="OMA" id="GAYFKYS"/>
<proteinExistence type="predicted"/>
<sequence>MNRQRMQKLFLTVALAAFPSAVVGFAPSPTIGRKQSSQLRQSNDILINDDHVVSPTHSLTRATFLSTLLTSSTAILTTLPQPSLALVKGNAPPPKKKPPSDGATDETKKCRNVEECQEMAERQETLRMQQEAERAANGPKAQVVGGSRYLDIVEEGRDGATEGARVATKGDEVEVFYKVLKLGKRSYDGLSGEGTVVFSRGYALEDDEKNVGDHSFKFKIGDSNVIKALNDAVPGMAVGALRRISVTPQNGWEKNTKQCDGGPGGSGSGGDLKTDYVVVPTATMVEQEACFDRNKLPFPSTYAQERRMAQRFDQSLIMEVRLVNVL</sequence>
<evidence type="ECO:0000256" key="7">
    <source>
        <dbReference type="SAM" id="SignalP"/>
    </source>
</evidence>
<dbReference type="EC" id="5.2.1.8" evidence="2 5"/>
<dbReference type="SUPFAM" id="SSF54534">
    <property type="entry name" value="FKBP-like"/>
    <property type="match status" value="1"/>
</dbReference>
<dbReference type="PANTHER" id="PTHR43811">
    <property type="entry name" value="FKBP-TYPE PEPTIDYL-PROLYL CIS-TRANS ISOMERASE FKPA"/>
    <property type="match status" value="1"/>
</dbReference>
<name>B8LCF6_THAPS</name>
<keyword evidence="4 5" id="KW-0413">Isomerase</keyword>
<evidence type="ECO:0000256" key="2">
    <source>
        <dbReference type="ARBA" id="ARBA00013194"/>
    </source>
</evidence>
<feature type="region of interest" description="Disordered" evidence="6">
    <location>
        <begin position="84"/>
        <end position="109"/>
    </location>
</feature>
<accession>B8LCF6</accession>